<reference evidence="2" key="1">
    <citation type="submission" date="2014-09" db="EMBL/GenBank/DDBJ databases">
        <authorList>
            <person name="Magalhaes I.L.F."/>
            <person name="Oliveira U."/>
            <person name="Santos F.R."/>
            <person name="Vidigal T.H.D.A."/>
            <person name="Brescovit A.D."/>
            <person name="Santos A.J."/>
        </authorList>
    </citation>
    <scope>NUCLEOTIDE SEQUENCE</scope>
    <source>
        <tissue evidence="2">Shoot tissue taken approximately 20 cm above the soil surface</tissue>
    </source>
</reference>
<feature type="region of interest" description="Disordered" evidence="1">
    <location>
        <begin position="86"/>
        <end position="111"/>
    </location>
</feature>
<evidence type="ECO:0000256" key="1">
    <source>
        <dbReference type="SAM" id="MobiDB-lite"/>
    </source>
</evidence>
<sequence length="111" mass="12457">MPLQPRTLAARRSRTHRDSLEPAAACARRPSKPRTRALLPPRARHPLQMSTSASLPPRDLTARHSSTPAPRRRRALTTLLREMRRIPPARSPPQTEHHLPLAAHLTAATTR</sequence>
<proteinExistence type="predicted"/>
<reference evidence="2" key="2">
    <citation type="journal article" date="2015" name="Data Brief">
        <title>Shoot transcriptome of the giant reed, Arundo donax.</title>
        <authorList>
            <person name="Barrero R.A."/>
            <person name="Guerrero F.D."/>
            <person name="Moolhuijzen P."/>
            <person name="Goolsby J.A."/>
            <person name="Tidwell J."/>
            <person name="Bellgard S.E."/>
            <person name="Bellgard M.I."/>
        </authorList>
    </citation>
    <scope>NUCLEOTIDE SEQUENCE</scope>
    <source>
        <tissue evidence="2">Shoot tissue taken approximately 20 cm above the soil surface</tissue>
    </source>
</reference>
<dbReference type="EMBL" id="GBRH01189922">
    <property type="protein sequence ID" value="JAE07974.1"/>
    <property type="molecule type" value="Transcribed_RNA"/>
</dbReference>
<dbReference type="AlphaFoldDB" id="A0A0A9F9T4"/>
<protein>
    <submittedName>
        <fullName evidence="2">Uncharacterized protein</fullName>
    </submittedName>
</protein>
<evidence type="ECO:0000313" key="2">
    <source>
        <dbReference type="EMBL" id="JAE07974.1"/>
    </source>
</evidence>
<feature type="region of interest" description="Disordered" evidence="1">
    <location>
        <begin position="1"/>
        <end position="73"/>
    </location>
</feature>
<accession>A0A0A9F9T4</accession>
<name>A0A0A9F9T4_ARUDO</name>
<feature type="compositionally biased region" description="Low complexity" evidence="1">
    <location>
        <begin position="100"/>
        <end position="111"/>
    </location>
</feature>
<organism evidence="2">
    <name type="scientific">Arundo donax</name>
    <name type="common">Giant reed</name>
    <name type="synonym">Donax arundinaceus</name>
    <dbReference type="NCBI Taxonomy" id="35708"/>
    <lineage>
        <taxon>Eukaryota</taxon>
        <taxon>Viridiplantae</taxon>
        <taxon>Streptophyta</taxon>
        <taxon>Embryophyta</taxon>
        <taxon>Tracheophyta</taxon>
        <taxon>Spermatophyta</taxon>
        <taxon>Magnoliopsida</taxon>
        <taxon>Liliopsida</taxon>
        <taxon>Poales</taxon>
        <taxon>Poaceae</taxon>
        <taxon>PACMAD clade</taxon>
        <taxon>Arundinoideae</taxon>
        <taxon>Arundineae</taxon>
        <taxon>Arundo</taxon>
    </lineage>
</organism>